<evidence type="ECO:0000313" key="1">
    <source>
        <dbReference type="EMBL" id="AUG48528.1"/>
    </source>
</evidence>
<organism evidence="1 2">
    <name type="scientific">Haloarcula taiwanensis</name>
    <dbReference type="NCBI Taxonomy" id="1932004"/>
    <lineage>
        <taxon>Archaea</taxon>
        <taxon>Methanobacteriati</taxon>
        <taxon>Methanobacteriota</taxon>
        <taxon>Stenosarchaea group</taxon>
        <taxon>Halobacteria</taxon>
        <taxon>Halobacteriales</taxon>
        <taxon>Haloarculaceae</taxon>
        <taxon>Haloarcula</taxon>
    </lineage>
</organism>
<keyword evidence="2" id="KW-1185">Reference proteome</keyword>
<dbReference type="EMBL" id="CP019154">
    <property type="protein sequence ID" value="AUG48528.1"/>
    <property type="molecule type" value="Genomic_DNA"/>
</dbReference>
<name>A0A2H5A1B4_9EURY</name>
<gene>
    <name evidence="1" type="ORF">BVU17_13705</name>
</gene>
<protein>
    <submittedName>
        <fullName evidence="1">Uncharacterized protein</fullName>
    </submittedName>
</protein>
<dbReference type="Proteomes" id="UP000242917">
    <property type="component" value="Chromosome I"/>
</dbReference>
<accession>A0A2H5A1B4</accession>
<evidence type="ECO:0000313" key="2">
    <source>
        <dbReference type="Proteomes" id="UP000242917"/>
    </source>
</evidence>
<dbReference type="AlphaFoldDB" id="A0A2H5A1B4"/>
<reference evidence="1 2" key="1">
    <citation type="submission" date="2017-01" db="EMBL/GenBank/DDBJ databases">
        <title>A Red Light-Sensitive Sensory Rhodopsin I From Haloarcula taiwanensis, A New Haloarchaeon Isolated From Taiwan.</title>
        <authorList>
            <person name="Yang C.-S."/>
            <person name="Han Y.-A."/>
            <person name="Chen P.-C."/>
            <person name="Ng W.V."/>
            <person name="Chen T.-W."/>
        </authorList>
    </citation>
    <scope>NUCLEOTIDE SEQUENCE [LARGE SCALE GENOMIC DNA]</scope>
    <source>
        <strain evidence="1 2">Taiwanensis</strain>
    </source>
</reference>
<proteinExistence type="predicted"/>
<dbReference type="OrthoDB" id="275227at2157"/>
<sequence>MEGTIEVYTGEEVNVEHIKALGDGGARFDITAEDGRKWRVDLSRDGDTEIVTSWRDGELADLELPEWAGDVTARLARV</sequence>
<dbReference type="KEGG" id="hta:BVU17_13705"/>